<feature type="domain" description="Pyrrolo-quinoline quinone repeat" evidence="2">
    <location>
        <begin position="224"/>
        <end position="387"/>
    </location>
</feature>
<proteinExistence type="predicted"/>
<feature type="region of interest" description="Disordered" evidence="1">
    <location>
        <begin position="374"/>
        <end position="394"/>
    </location>
</feature>
<dbReference type="PROSITE" id="PS51257">
    <property type="entry name" value="PROKAR_LIPOPROTEIN"/>
    <property type="match status" value="1"/>
</dbReference>
<evidence type="ECO:0000313" key="4">
    <source>
        <dbReference type="Proteomes" id="UP001217044"/>
    </source>
</evidence>
<organism evidence="3 4">
    <name type="scientific">Deinococcus aquaticus</name>
    <dbReference type="NCBI Taxonomy" id="328692"/>
    <lineage>
        <taxon>Bacteria</taxon>
        <taxon>Thermotogati</taxon>
        <taxon>Deinococcota</taxon>
        <taxon>Deinococci</taxon>
        <taxon>Deinococcales</taxon>
        <taxon>Deinococcaceae</taxon>
        <taxon>Deinococcus</taxon>
    </lineage>
</organism>
<dbReference type="InterPro" id="IPR015943">
    <property type="entry name" value="WD40/YVTN_repeat-like_dom_sf"/>
</dbReference>
<dbReference type="EMBL" id="CP115168">
    <property type="protein sequence ID" value="WDA60753.1"/>
    <property type="molecule type" value="Genomic_DNA"/>
</dbReference>
<name>A0ABY7V6B8_9DEIO</name>
<dbReference type="InterPro" id="IPR018391">
    <property type="entry name" value="PQQ_b-propeller_rpt"/>
</dbReference>
<feature type="compositionally biased region" description="Polar residues" evidence="1">
    <location>
        <begin position="375"/>
        <end position="388"/>
    </location>
</feature>
<sequence length="411" mass="44608">MLRLSLVGMGLLLSACGGVGHPGNLHDAVTGQPISIPSLTTAWELPSVYQDAFAPAFFHNDRLFTVADDETALNAFDVAARKVTWSYGNIPNVPVGSGASVISAGQRLIEYNEGDRIRVWGPDMTLQHTLTLPAAYHKKGIRWGLEGMRQVGDLAILLVKEGVVAYRIPDLLAGRLDPVWDHQYPQGETTNQHLAIGVAVSAEHDLVVYGISDYDDGPKRLSRTTLHAVTASTGARRWEKEMDRMDGALLLWTALDIEKDTIVALETASAELSALNLDGTERWKVPRALCPNGGTTLMVDVSAEDGQVYPTPNGDACQNAYDLQTGALKWTFYPPRENAFSFGGRPLIVRGVAYLSNGYLFAVDTRDGKVLARSAKSNPRATRRSSTPLLEPGTGNIVQLGEDAVAYRPVR</sequence>
<gene>
    <name evidence="3" type="ORF">M8445_18145</name>
</gene>
<geneLocation type="plasmid" evidence="3 4">
    <name>pDATS03</name>
</geneLocation>
<dbReference type="SUPFAM" id="SSF50998">
    <property type="entry name" value="Quinoprotein alcohol dehydrogenase-like"/>
    <property type="match status" value="1"/>
</dbReference>
<dbReference type="InterPro" id="IPR002372">
    <property type="entry name" value="PQQ_rpt_dom"/>
</dbReference>
<evidence type="ECO:0000256" key="1">
    <source>
        <dbReference type="SAM" id="MobiDB-lite"/>
    </source>
</evidence>
<protein>
    <submittedName>
        <fullName evidence="3">PQQ-binding-like beta-propeller repeat protein</fullName>
    </submittedName>
</protein>
<dbReference type="SMART" id="SM00564">
    <property type="entry name" value="PQQ"/>
    <property type="match status" value="5"/>
</dbReference>
<dbReference type="RefSeq" id="WP_273991500.1">
    <property type="nucleotide sequence ID" value="NZ_BAABQT010000024.1"/>
</dbReference>
<keyword evidence="3" id="KW-0614">Plasmid</keyword>
<dbReference type="Proteomes" id="UP001217044">
    <property type="component" value="Plasmid pDATS03"/>
</dbReference>
<accession>A0ABY7V6B8</accession>
<evidence type="ECO:0000313" key="3">
    <source>
        <dbReference type="EMBL" id="WDA60753.1"/>
    </source>
</evidence>
<keyword evidence="4" id="KW-1185">Reference proteome</keyword>
<reference evidence="3 4" key="1">
    <citation type="submission" date="2022-12" db="EMBL/GenBank/DDBJ databases">
        <title>Genome Sequence of Deinococcus aquaticus Type Strain PB314.</title>
        <authorList>
            <person name="Albert C."/>
            <person name="Hill J."/>
            <person name="Boren L."/>
            <person name="Scholz-Ng S."/>
            <person name="Fatema N."/>
            <person name="Grosso R."/>
            <person name="Soboslay E."/>
            <person name="Tuohy J."/>
        </authorList>
    </citation>
    <scope>NUCLEOTIDE SEQUENCE [LARGE SCALE GENOMIC DNA]</scope>
    <source>
        <strain evidence="3 4">PB-314</strain>
        <plasmid evidence="3 4">pDATS03</plasmid>
    </source>
</reference>
<dbReference type="Gene3D" id="2.130.10.10">
    <property type="entry name" value="YVTN repeat-like/Quinoprotein amine dehydrogenase"/>
    <property type="match status" value="1"/>
</dbReference>
<dbReference type="InterPro" id="IPR011047">
    <property type="entry name" value="Quinoprotein_ADH-like_sf"/>
</dbReference>
<dbReference type="Pfam" id="PF13360">
    <property type="entry name" value="PQQ_2"/>
    <property type="match status" value="1"/>
</dbReference>
<evidence type="ECO:0000259" key="2">
    <source>
        <dbReference type="Pfam" id="PF13360"/>
    </source>
</evidence>